<gene>
    <name evidence="2" type="ORF">B0I35DRAFT_476493</name>
</gene>
<evidence type="ECO:0000256" key="1">
    <source>
        <dbReference type="SAM" id="MobiDB-lite"/>
    </source>
</evidence>
<evidence type="ECO:0000313" key="3">
    <source>
        <dbReference type="Proteomes" id="UP000813444"/>
    </source>
</evidence>
<dbReference type="AlphaFoldDB" id="A0A8K0SYS2"/>
<protein>
    <submittedName>
        <fullName evidence="2">Uncharacterized protein</fullName>
    </submittedName>
</protein>
<accession>A0A8K0SYS2</accession>
<sequence length="170" mass="18079">MFSSQTHQARTVAPPERRLPSKVKGDYLSKVRLEHLFIRIPDDAALRRLGALPANSIDEAGPPIARASSHHGLAAASQAVTADHFNVVTAEPFMNPTLSLTPDAGDAPKNIERNAQAMTLPKEAPSNATSCSLTPIDIAQVGTWANNPADDFANPSQISIPGDLSLELQV</sequence>
<dbReference type="EMBL" id="JAGPNK010000004">
    <property type="protein sequence ID" value="KAH7322551.1"/>
    <property type="molecule type" value="Genomic_DNA"/>
</dbReference>
<reference evidence="2" key="1">
    <citation type="journal article" date="2021" name="Nat. Commun.">
        <title>Genetic determinants of endophytism in the Arabidopsis root mycobiome.</title>
        <authorList>
            <person name="Mesny F."/>
            <person name="Miyauchi S."/>
            <person name="Thiergart T."/>
            <person name="Pickel B."/>
            <person name="Atanasova L."/>
            <person name="Karlsson M."/>
            <person name="Huettel B."/>
            <person name="Barry K.W."/>
            <person name="Haridas S."/>
            <person name="Chen C."/>
            <person name="Bauer D."/>
            <person name="Andreopoulos W."/>
            <person name="Pangilinan J."/>
            <person name="LaButti K."/>
            <person name="Riley R."/>
            <person name="Lipzen A."/>
            <person name="Clum A."/>
            <person name="Drula E."/>
            <person name="Henrissat B."/>
            <person name="Kohler A."/>
            <person name="Grigoriev I.V."/>
            <person name="Martin F.M."/>
            <person name="Hacquard S."/>
        </authorList>
    </citation>
    <scope>NUCLEOTIDE SEQUENCE</scope>
    <source>
        <strain evidence="2">MPI-CAGE-CH-0235</strain>
    </source>
</reference>
<feature type="region of interest" description="Disordered" evidence="1">
    <location>
        <begin position="1"/>
        <end position="20"/>
    </location>
</feature>
<dbReference type="Proteomes" id="UP000813444">
    <property type="component" value="Unassembled WGS sequence"/>
</dbReference>
<keyword evidence="3" id="KW-1185">Reference proteome</keyword>
<evidence type="ECO:0000313" key="2">
    <source>
        <dbReference type="EMBL" id="KAH7322551.1"/>
    </source>
</evidence>
<proteinExistence type="predicted"/>
<organism evidence="2 3">
    <name type="scientific">Stachybotrys elegans</name>
    <dbReference type="NCBI Taxonomy" id="80388"/>
    <lineage>
        <taxon>Eukaryota</taxon>
        <taxon>Fungi</taxon>
        <taxon>Dikarya</taxon>
        <taxon>Ascomycota</taxon>
        <taxon>Pezizomycotina</taxon>
        <taxon>Sordariomycetes</taxon>
        <taxon>Hypocreomycetidae</taxon>
        <taxon>Hypocreales</taxon>
        <taxon>Stachybotryaceae</taxon>
        <taxon>Stachybotrys</taxon>
    </lineage>
</organism>
<comment type="caution">
    <text evidence="2">The sequence shown here is derived from an EMBL/GenBank/DDBJ whole genome shotgun (WGS) entry which is preliminary data.</text>
</comment>
<name>A0A8K0SYS2_9HYPO</name>